<dbReference type="WBParaSite" id="PTRK_0001230700.1">
    <property type="protein sequence ID" value="PTRK_0001230700.1"/>
    <property type="gene ID" value="PTRK_0001230700"/>
</dbReference>
<organism evidence="1 2">
    <name type="scientific">Parastrongyloides trichosuri</name>
    <name type="common">Possum-specific nematode worm</name>
    <dbReference type="NCBI Taxonomy" id="131310"/>
    <lineage>
        <taxon>Eukaryota</taxon>
        <taxon>Metazoa</taxon>
        <taxon>Ecdysozoa</taxon>
        <taxon>Nematoda</taxon>
        <taxon>Chromadorea</taxon>
        <taxon>Rhabditida</taxon>
        <taxon>Tylenchina</taxon>
        <taxon>Panagrolaimomorpha</taxon>
        <taxon>Strongyloidoidea</taxon>
        <taxon>Strongyloididae</taxon>
        <taxon>Parastrongyloides</taxon>
    </lineage>
</organism>
<keyword evidence="1" id="KW-1185">Reference proteome</keyword>
<dbReference type="Proteomes" id="UP000038045">
    <property type="component" value="Unplaced"/>
</dbReference>
<dbReference type="AlphaFoldDB" id="A0A0N4ZUP4"/>
<evidence type="ECO:0000313" key="1">
    <source>
        <dbReference type="Proteomes" id="UP000038045"/>
    </source>
</evidence>
<proteinExistence type="predicted"/>
<accession>A0A0N4ZUP4</accession>
<evidence type="ECO:0000313" key="2">
    <source>
        <dbReference type="WBParaSite" id="PTRK_0001230700.1"/>
    </source>
</evidence>
<reference evidence="2" key="1">
    <citation type="submission" date="2017-02" db="UniProtKB">
        <authorList>
            <consortium name="WormBaseParasite"/>
        </authorList>
    </citation>
    <scope>IDENTIFICATION</scope>
</reference>
<dbReference type="STRING" id="131310.A0A0N4ZUP4"/>
<name>A0A0N4ZUP4_PARTI</name>
<sequence length="172" mass="20270">MAEFLETDDNIDVDRILDNKTFTREQFKLFKELFRDSIDIKEDVEYDTNINVFNYVSGSIKKKVINYILKLNKLIKKLSDEKLIDEASNLITKLRETASLEESDGEEIEQDDLALPIYDDTDISLFLGEEIKEKNHKEIVEEALSKYKRKSLEELYNLLNETELFLKNNKTF</sequence>
<protein>
    <submittedName>
        <fullName evidence="2">Uncharacterized protein</fullName>
    </submittedName>
</protein>